<reference evidence="1 2" key="1">
    <citation type="submission" date="2018-01" db="EMBL/GenBank/DDBJ databases">
        <title>Complete genome sequence of Bacteriovorax stolpii DSM12778.</title>
        <authorList>
            <person name="Tang B."/>
            <person name="Chang J."/>
        </authorList>
    </citation>
    <scope>NUCLEOTIDE SEQUENCE [LARGE SCALE GENOMIC DNA]</scope>
    <source>
        <strain evidence="1 2">DSM 12778</strain>
    </source>
</reference>
<organism evidence="1 2">
    <name type="scientific">Bacteriovorax stolpii</name>
    <name type="common">Bdellovibrio stolpii</name>
    <dbReference type="NCBI Taxonomy" id="960"/>
    <lineage>
        <taxon>Bacteria</taxon>
        <taxon>Pseudomonadati</taxon>
        <taxon>Bdellovibrionota</taxon>
        <taxon>Bacteriovoracia</taxon>
        <taxon>Bacteriovoracales</taxon>
        <taxon>Bacteriovoracaceae</taxon>
        <taxon>Bacteriovorax</taxon>
    </lineage>
</organism>
<dbReference type="EMBL" id="CP025704">
    <property type="protein sequence ID" value="AUN96763.1"/>
    <property type="molecule type" value="Genomic_DNA"/>
</dbReference>
<dbReference type="AlphaFoldDB" id="A0A2K9NMM6"/>
<dbReference type="RefSeq" id="WP_102242058.1">
    <property type="nucleotide sequence ID" value="NZ_CP025704.1"/>
</dbReference>
<name>A0A2K9NMM6_BACTC</name>
<sequence length="372" mass="41661">MALENKKNMILKLVFAFLLGQSAQAKIILPELLAKQAVNNIRFLSQDGKFTYYQKRSGSLLFSSNYKVAELIKGQIGTQYTLIGTPARKKIVVMQNENFHTFYSIRSREKIFLLDFGGTNPKEVGMGSAAALHLNDSWLSYYDYYSKVLSFENTTNAALKFSLKLNNRINPYFTPQVVMSDDNTVYYTDLGENGAVGLLEFKRNTGKAELIFKATTPMVKAEICLHNDYLVMGLFGLNFSKNGASITRAALPLSDFKKRETIYTSSTNDFGQLVCDFSKDYITFIKNFGSNDQISTDLVDLNPSNKEIKMLSEMKTITSVINMDGTLLALDKGKYYIVKGTIDYKNIDSLKALPPSGASEAIKQIDKELGNE</sequence>
<evidence type="ECO:0000313" key="2">
    <source>
        <dbReference type="Proteomes" id="UP000235584"/>
    </source>
</evidence>
<accession>A0A2K9NMM6</accession>
<evidence type="ECO:0000313" key="1">
    <source>
        <dbReference type="EMBL" id="AUN96763.1"/>
    </source>
</evidence>
<keyword evidence="2" id="KW-1185">Reference proteome</keyword>
<proteinExistence type="predicted"/>
<protein>
    <submittedName>
        <fullName evidence="1">Uncharacterized protein</fullName>
    </submittedName>
</protein>
<dbReference type="Proteomes" id="UP000235584">
    <property type="component" value="Chromosome"/>
</dbReference>
<gene>
    <name evidence="1" type="ORF">C0V70_01320</name>
</gene>
<dbReference type="KEGG" id="bsto:C0V70_01320"/>